<accession>A0A7J7NU10</accession>
<dbReference type="AlphaFoldDB" id="A0A7J7NU10"/>
<dbReference type="Proteomes" id="UP000541444">
    <property type="component" value="Unassembled WGS sequence"/>
</dbReference>
<feature type="coiled-coil region" evidence="1">
    <location>
        <begin position="364"/>
        <end position="391"/>
    </location>
</feature>
<keyword evidence="4" id="KW-1185">Reference proteome</keyword>
<gene>
    <name evidence="3" type="ORF">GIB67_020201</name>
</gene>
<evidence type="ECO:0000256" key="1">
    <source>
        <dbReference type="SAM" id="Coils"/>
    </source>
</evidence>
<protein>
    <submittedName>
        <fullName evidence="3">Uncharacterized protein</fullName>
    </submittedName>
</protein>
<keyword evidence="1" id="KW-0175">Coiled coil</keyword>
<name>A0A7J7NU10_9MAGN</name>
<evidence type="ECO:0000313" key="3">
    <source>
        <dbReference type="EMBL" id="KAF6170639.1"/>
    </source>
</evidence>
<sequence>MAPKLKAKIPPTASHRKRLISEREDPSYPNFNKPHRVPAKRSKTNSSMAEQVREDSTSGSVPQVAVTPQEVKDFECPFYNWLSPQGNVQGESTEASSAEDSSSVDSQASVLSTYYFNYNKTAHVSDNTQFEAFLNPTVEEQGTKTTDEEGIHEDNNNESNDSEANEYGPMDTSLLMSFETQSESSSSWTRYFLFPTKKGIDMSAKYLNFFENKNSEITWSWGAMTLAHLYYSIGASSIVNVKALACCTHYIAIVSFTKLCPDVVDLDEDDDGRILGDEGGVSHRKNTIKCESLKEANDRLQADIQAKQVVDSICEKDYSKTIKKPNDKTLKCNLLRESNKKLLEDVLENAKLKKSLTDLHLQFKKKIMLECENLAAINEKLMEEVVNQKLQPLTLNLVVHSEENIVGVEDWK</sequence>
<feature type="compositionally biased region" description="Basic residues" evidence="2">
    <location>
        <begin position="33"/>
        <end position="43"/>
    </location>
</feature>
<dbReference type="EMBL" id="JACGCM010000563">
    <property type="protein sequence ID" value="KAF6170639.1"/>
    <property type="molecule type" value="Genomic_DNA"/>
</dbReference>
<comment type="caution">
    <text evidence="3">The sequence shown here is derived from an EMBL/GenBank/DDBJ whole genome shotgun (WGS) entry which is preliminary data.</text>
</comment>
<feature type="compositionally biased region" description="Low complexity" evidence="2">
    <location>
        <begin position="91"/>
        <end position="104"/>
    </location>
</feature>
<organism evidence="3 4">
    <name type="scientific">Kingdonia uniflora</name>
    <dbReference type="NCBI Taxonomy" id="39325"/>
    <lineage>
        <taxon>Eukaryota</taxon>
        <taxon>Viridiplantae</taxon>
        <taxon>Streptophyta</taxon>
        <taxon>Embryophyta</taxon>
        <taxon>Tracheophyta</taxon>
        <taxon>Spermatophyta</taxon>
        <taxon>Magnoliopsida</taxon>
        <taxon>Ranunculales</taxon>
        <taxon>Circaeasteraceae</taxon>
        <taxon>Kingdonia</taxon>
    </lineage>
</organism>
<feature type="region of interest" description="Disordered" evidence="2">
    <location>
        <begin position="136"/>
        <end position="166"/>
    </location>
</feature>
<proteinExistence type="predicted"/>
<feature type="compositionally biased region" description="Basic and acidic residues" evidence="2">
    <location>
        <begin position="141"/>
        <end position="155"/>
    </location>
</feature>
<feature type="region of interest" description="Disordered" evidence="2">
    <location>
        <begin position="1"/>
        <end position="63"/>
    </location>
</feature>
<reference evidence="3 4" key="1">
    <citation type="journal article" date="2020" name="IScience">
        <title>Genome Sequencing of the Endangered Kingdonia uniflora (Circaeasteraceae, Ranunculales) Reveals Potential Mechanisms of Evolutionary Specialization.</title>
        <authorList>
            <person name="Sun Y."/>
            <person name="Deng T."/>
            <person name="Zhang A."/>
            <person name="Moore M.J."/>
            <person name="Landis J.B."/>
            <person name="Lin N."/>
            <person name="Zhang H."/>
            <person name="Zhang X."/>
            <person name="Huang J."/>
            <person name="Zhang X."/>
            <person name="Sun H."/>
            <person name="Wang H."/>
        </authorList>
    </citation>
    <scope>NUCLEOTIDE SEQUENCE [LARGE SCALE GENOMIC DNA]</scope>
    <source>
        <strain evidence="3">TB1705</strain>
        <tissue evidence="3">Leaf</tissue>
    </source>
</reference>
<evidence type="ECO:0000256" key="2">
    <source>
        <dbReference type="SAM" id="MobiDB-lite"/>
    </source>
</evidence>
<feature type="region of interest" description="Disordered" evidence="2">
    <location>
        <begin position="85"/>
        <end position="104"/>
    </location>
</feature>
<evidence type="ECO:0000313" key="4">
    <source>
        <dbReference type="Proteomes" id="UP000541444"/>
    </source>
</evidence>